<evidence type="ECO:0000256" key="7">
    <source>
        <dbReference type="ARBA" id="ARBA00023235"/>
    </source>
</evidence>
<reference evidence="12 13" key="1">
    <citation type="submission" date="2019-10" db="EMBL/GenBank/DDBJ databases">
        <title>Extracellular Electron Transfer in a Candidatus Methanoperedens spp. Enrichment Culture.</title>
        <authorList>
            <person name="Berger S."/>
            <person name="Rangel Shaw D."/>
            <person name="Berben T."/>
            <person name="In 'T Zandt M."/>
            <person name="Frank J."/>
            <person name="Reimann J."/>
            <person name="Jetten M.S.M."/>
            <person name="Welte C.U."/>
        </authorList>
    </citation>
    <scope>NUCLEOTIDE SEQUENCE [LARGE SCALE GENOMIC DNA]</scope>
    <source>
        <strain evidence="12">SB12</strain>
    </source>
</reference>
<evidence type="ECO:0000256" key="9">
    <source>
        <dbReference type="PROSITE-ProRule" id="PRU00277"/>
    </source>
</evidence>
<sequence length="152" mass="16792">MKIERNRVVAIQYTLKDDTGTVIDSSEGKDPLRYLHGNNNLIPGLEKALEGHEAGKQLQVKVPPEEGYGPRAQEMVQEVPKNLFENEKIEVGMQFQVQGEDGIHILTIAEIRDDVVIVDGNHPLAGANLNFDVTVVSVREASPEEIAHGHVH</sequence>
<accession>A0A833H194</accession>
<organism evidence="12 13">
    <name type="scientific">Leptonema illini</name>
    <dbReference type="NCBI Taxonomy" id="183"/>
    <lineage>
        <taxon>Bacteria</taxon>
        <taxon>Pseudomonadati</taxon>
        <taxon>Spirochaetota</taxon>
        <taxon>Spirochaetia</taxon>
        <taxon>Leptospirales</taxon>
        <taxon>Leptospiraceae</taxon>
        <taxon>Leptonema</taxon>
    </lineage>
</organism>
<keyword evidence="7 9" id="KW-0413">Isomerase</keyword>
<keyword evidence="5 9" id="KW-0697">Rotamase</keyword>
<keyword evidence="6" id="KW-0143">Chaperone</keyword>
<dbReference type="PANTHER" id="PTHR47861">
    <property type="entry name" value="FKBP-TYPE PEPTIDYL-PROLYL CIS-TRANS ISOMERASE SLYD"/>
    <property type="match status" value="1"/>
</dbReference>
<evidence type="ECO:0000256" key="8">
    <source>
        <dbReference type="ARBA" id="ARBA00037071"/>
    </source>
</evidence>
<evidence type="ECO:0000256" key="6">
    <source>
        <dbReference type="ARBA" id="ARBA00023186"/>
    </source>
</evidence>
<protein>
    <recommendedName>
        <fullName evidence="10">Peptidyl-prolyl cis-trans isomerase</fullName>
        <ecNumber evidence="10">5.2.1.8</ecNumber>
    </recommendedName>
</protein>
<evidence type="ECO:0000256" key="4">
    <source>
        <dbReference type="ARBA" id="ARBA00022490"/>
    </source>
</evidence>
<comment type="catalytic activity">
    <reaction evidence="1 9 10">
        <text>[protein]-peptidylproline (omega=180) = [protein]-peptidylproline (omega=0)</text>
        <dbReference type="Rhea" id="RHEA:16237"/>
        <dbReference type="Rhea" id="RHEA-COMP:10747"/>
        <dbReference type="Rhea" id="RHEA-COMP:10748"/>
        <dbReference type="ChEBI" id="CHEBI:83833"/>
        <dbReference type="ChEBI" id="CHEBI:83834"/>
        <dbReference type="EC" id="5.2.1.8"/>
    </reaction>
</comment>
<feature type="domain" description="PPIase FKBP-type" evidence="11">
    <location>
        <begin position="6"/>
        <end position="82"/>
    </location>
</feature>
<dbReference type="PROSITE" id="PS50059">
    <property type="entry name" value="FKBP_PPIASE"/>
    <property type="match status" value="1"/>
</dbReference>
<dbReference type="PANTHER" id="PTHR47861:SF3">
    <property type="entry name" value="FKBP-TYPE PEPTIDYL-PROLYL CIS-TRANS ISOMERASE SLYD"/>
    <property type="match status" value="1"/>
</dbReference>
<evidence type="ECO:0000256" key="3">
    <source>
        <dbReference type="ARBA" id="ARBA00006577"/>
    </source>
</evidence>
<dbReference type="Gene3D" id="3.10.50.40">
    <property type="match status" value="1"/>
</dbReference>
<evidence type="ECO:0000256" key="5">
    <source>
        <dbReference type="ARBA" id="ARBA00023110"/>
    </source>
</evidence>
<evidence type="ECO:0000259" key="11">
    <source>
        <dbReference type="PROSITE" id="PS50059"/>
    </source>
</evidence>
<dbReference type="EC" id="5.2.1.8" evidence="10"/>
<evidence type="ECO:0000256" key="10">
    <source>
        <dbReference type="RuleBase" id="RU003915"/>
    </source>
</evidence>
<evidence type="ECO:0000256" key="2">
    <source>
        <dbReference type="ARBA" id="ARBA00004496"/>
    </source>
</evidence>
<comment type="similarity">
    <text evidence="3 10">Belongs to the FKBP-type PPIase family.</text>
</comment>
<evidence type="ECO:0000313" key="13">
    <source>
        <dbReference type="Proteomes" id="UP000460298"/>
    </source>
</evidence>
<comment type="caution">
    <text evidence="12">The sequence shown here is derived from an EMBL/GenBank/DDBJ whole genome shotgun (WGS) entry which is preliminary data.</text>
</comment>
<dbReference type="AlphaFoldDB" id="A0A833H194"/>
<comment type="function">
    <text evidence="8">Also involved in hydrogenase metallocenter assembly, probably by participating in the nickel insertion step. This function in hydrogenase biosynthesis requires chaperone activity and the presence of the metal-binding domain, but not PPIase activity.</text>
</comment>
<name>A0A833H194_9LEPT</name>
<dbReference type="SUPFAM" id="SSF54534">
    <property type="entry name" value="FKBP-like"/>
    <property type="match status" value="1"/>
</dbReference>
<dbReference type="GO" id="GO:0003755">
    <property type="term" value="F:peptidyl-prolyl cis-trans isomerase activity"/>
    <property type="evidence" value="ECO:0007669"/>
    <property type="project" value="UniProtKB-UniRule"/>
</dbReference>
<dbReference type="GO" id="GO:0042026">
    <property type="term" value="P:protein refolding"/>
    <property type="evidence" value="ECO:0007669"/>
    <property type="project" value="UniProtKB-ARBA"/>
</dbReference>
<dbReference type="InterPro" id="IPR046357">
    <property type="entry name" value="PPIase_dom_sf"/>
</dbReference>
<evidence type="ECO:0000256" key="1">
    <source>
        <dbReference type="ARBA" id="ARBA00000971"/>
    </source>
</evidence>
<gene>
    <name evidence="12" type="ORF">F9K24_13380</name>
</gene>
<dbReference type="EMBL" id="WBUI01000013">
    <property type="protein sequence ID" value="KAB2931584.1"/>
    <property type="molecule type" value="Genomic_DNA"/>
</dbReference>
<proteinExistence type="inferred from homology"/>
<evidence type="ECO:0000313" key="12">
    <source>
        <dbReference type="EMBL" id="KAB2931584.1"/>
    </source>
</evidence>
<keyword evidence="4" id="KW-0963">Cytoplasm</keyword>
<comment type="subcellular location">
    <subcellularLocation>
        <location evidence="2">Cytoplasm</location>
    </subcellularLocation>
</comment>
<dbReference type="Proteomes" id="UP000460298">
    <property type="component" value="Unassembled WGS sequence"/>
</dbReference>
<dbReference type="Pfam" id="PF00254">
    <property type="entry name" value="FKBP_C"/>
    <property type="match status" value="1"/>
</dbReference>
<dbReference type="GO" id="GO:0005737">
    <property type="term" value="C:cytoplasm"/>
    <property type="evidence" value="ECO:0007669"/>
    <property type="project" value="UniProtKB-SubCell"/>
</dbReference>
<dbReference type="InterPro" id="IPR001179">
    <property type="entry name" value="PPIase_FKBP_dom"/>
</dbReference>